<name>A0ABZ1SBL9_9ACTN</name>
<evidence type="ECO:0000313" key="3">
    <source>
        <dbReference type="EMBL" id="WUP50697.1"/>
    </source>
</evidence>
<organism evidence="3 4">
    <name type="scientific">Micromonospora globbae</name>
    <dbReference type="NCBI Taxonomy" id="1894969"/>
    <lineage>
        <taxon>Bacteria</taxon>
        <taxon>Bacillati</taxon>
        <taxon>Actinomycetota</taxon>
        <taxon>Actinomycetes</taxon>
        <taxon>Micromonosporales</taxon>
        <taxon>Micromonosporaceae</taxon>
        <taxon>Micromonospora</taxon>
    </lineage>
</organism>
<keyword evidence="4" id="KW-1185">Reference proteome</keyword>
<feature type="region of interest" description="Disordered" evidence="1">
    <location>
        <begin position="763"/>
        <end position="786"/>
    </location>
</feature>
<feature type="domain" description="VWFA" evidence="2">
    <location>
        <begin position="988"/>
        <end position="1144"/>
    </location>
</feature>
<dbReference type="InterPro" id="IPR008912">
    <property type="entry name" value="Uncharacterised_CoxE"/>
</dbReference>
<protein>
    <submittedName>
        <fullName evidence="3">DUF5682 family protein</fullName>
    </submittedName>
</protein>
<evidence type="ECO:0000256" key="1">
    <source>
        <dbReference type="SAM" id="MobiDB-lite"/>
    </source>
</evidence>
<dbReference type="Proteomes" id="UP001432190">
    <property type="component" value="Chromosome"/>
</dbReference>
<feature type="region of interest" description="Disordered" evidence="1">
    <location>
        <begin position="226"/>
        <end position="248"/>
    </location>
</feature>
<dbReference type="SUPFAM" id="SSF53300">
    <property type="entry name" value="vWA-like"/>
    <property type="match status" value="1"/>
</dbReference>
<sequence length="1151" mass="121564">MSSATDDITADDPRAAVARLTDTGRVTLIGVRHHSPVLAAAIPALLDAAAPEAVLVELPADMQPWLTWLAHPDTRAPVALAAGDGDEGGPLAFYPFADFSPELAALRWAQHRGVPAHCCDLPLTDPAWRERPAVGPRASGYADTVRAALTGRTGDDLWDRWVEAAAPGSPPEAVRRSALAVGWALRTDAAAGGIGALDQRREAWMRQRIAETPGRLAVVVGAFHAPALTTPGHPSPTTPPPPDAEAPRRAPVISLVPYSFDLLDARSGYPAGIRDPRWQQAVHEAHADPTALAAHLRGFAVEITRHLRAQGHPTGPAEAAEITRLAHDLARLRNLPTAGRGELVEALQTVLAQGEPVGRGRAVAAAMQHALIGQHRGQPCPDTPVCGLTPATTALLRQLRLPGPGEPPRTVRLDPLRTPLDRRREATLQRLRACQVPYAEPAETTTADTLTTRWRLHWQPGTEAALAAASPHGVTLAQAAAGMLNTRRRREVADGGPTAAQAITGLARAAACGLPDAIDVRLADLHTAATGTATLAELATASQLLQRLQRGHIPATPSPPTGLDEHLTHLHAAAVRAVDGLAGSTDAGDARALLDLVRHADDSGHLLRLGDAVSRLARDGSPLMRGAGHAVQVLLGLADPHAFGAALASWTEMPAAECTDRLRGALSVAGALLEAGGDTLAPLLDTIDGWDDDHFIRRLPALRGGFDALSPADRDRLLDTVRHRIGDVDATVSVSPGLLADWLAVDQSGRQALTALGLPAGRGDRTAEWLAPPPPPADSRPASRPQTLPAAQRWRLLLGRRPDDLPLAARRLATALDELYGSGRGEGSHTTAGPGGGRQPAYPQVRDWADDLEALFGAAVRDEVLARAAERGRADAILTIAPENVRPSVELLHTVLALAGGLPEARLHRLRPLVARLVAELTEQLARQIRPALSGLATPRRSRRPTGRLDLGATVHANLHTAHIDSLGAAQIRPERFVFRSRGRRSVDWQVILLVDVSGSMEPSTIWAALTASVLAGVTTLRTHFVTFSTEVVDLTDRVADPLSLLLEISVGGGTHIAAALRYAREIVTTPSRSLVVLVSDFEEGHPIGGLLAAVRALADDGVTLLGCASLDDRGQPRYSTAVAGQLVAAGMPVAALSPTELARWIGDQVR</sequence>
<dbReference type="Pfam" id="PF05762">
    <property type="entry name" value="VWA_CoxE"/>
    <property type="match status" value="1"/>
</dbReference>
<feature type="region of interest" description="Disordered" evidence="1">
    <location>
        <begin position="820"/>
        <end position="842"/>
    </location>
</feature>
<dbReference type="InterPro" id="IPR043737">
    <property type="entry name" value="DUF5682"/>
</dbReference>
<dbReference type="InterPro" id="IPR036465">
    <property type="entry name" value="vWFA_dom_sf"/>
</dbReference>
<dbReference type="RefSeq" id="WP_328852222.1">
    <property type="nucleotide sequence ID" value="NZ_CP108084.1"/>
</dbReference>
<proteinExistence type="predicted"/>
<dbReference type="InterPro" id="IPR050458">
    <property type="entry name" value="LolB"/>
</dbReference>
<reference evidence="3" key="1">
    <citation type="submission" date="2022-10" db="EMBL/GenBank/DDBJ databases">
        <title>The complete genomes of actinobacterial strains from the NBC collection.</title>
        <authorList>
            <person name="Joergensen T.S."/>
            <person name="Alvarez Arevalo M."/>
            <person name="Sterndorff E.B."/>
            <person name="Faurdal D."/>
            <person name="Vuksanovic O."/>
            <person name="Mourched A.-S."/>
            <person name="Charusanti P."/>
            <person name="Shaw S."/>
            <person name="Blin K."/>
            <person name="Weber T."/>
        </authorList>
    </citation>
    <scope>NUCLEOTIDE SEQUENCE</scope>
    <source>
        <strain evidence="3">NBC_00256</strain>
    </source>
</reference>
<dbReference type="Gene3D" id="3.40.50.410">
    <property type="entry name" value="von Willebrand factor, type A domain"/>
    <property type="match status" value="1"/>
</dbReference>
<dbReference type="Pfam" id="PF18934">
    <property type="entry name" value="DUF5682"/>
    <property type="match status" value="1"/>
</dbReference>
<dbReference type="SMART" id="SM00327">
    <property type="entry name" value="VWA"/>
    <property type="match status" value="1"/>
</dbReference>
<accession>A0ABZ1SBL9</accession>
<dbReference type="PANTHER" id="PTHR30634:SF7">
    <property type="entry name" value="VWA DOMAIN-CONTAINING PROTEIN"/>
    <property type="match status" value="1"/>
</dbReference>
<evidence type="ECO:0000313" key="4">
    <source>
        <dbReference type="Proteomes" id="UP001432190"/>
    </source>
</evidence>
<dbReference type="InterPro" id="IPR002035">
    <property type="entry name" value="VWF_A"/>
</dbReference>
<dbReference type="PANTHER" id="PTHR30634">
    <property type="entry name" value="OUTER MEMBRANE LOLAB LIPOPROTEIN INSERTION APPARATUS"/>
    <property type="match status" value="1"/>
</dbReference>
<dbReference type="EMBL" id="CP108084">
    <property type="protein sequence ID" value="WUP50697.1"/>
    <property type="molecule type" value="Genomic_DNA"/>
</dbReference>
<gene>
    <name evidence="3" type="ORF">OG994_04050</name>
</gene>
<feature type="compositionally biased region" description="Pro residues" evidence="1">
    <location>
        <begin position="233"/>
        <end position="244"/>
    </location>
</feature>
<evidence type="ECO:0000259" key="2">
    <source>
        <dbReference type="SMART" id="SM00327"/>
    </source>
</evidence>